<keyword evidence="3 5" id="KW-0030">Aminoacyl-tRNA synthetase</keyword>
<comment type="caution">
    <text evidence="8">The sequence shown here is derived from an EMBL/GenBank/DDBJ whole genome shotgun (WGS) entry which is preliminary data.</text>
</comment>
<dbReference type="InterPro" id="IPR004154">
    <property type="entry name" value="Anticodon-bd"/>
</dbReference>
<name>A0A1G2F2E7_9BACT</name>
<proteinExistence type="inferred from homology"/>
<dbReference type="GO" id="GO:0005737">
    <property type="term" value="C:cytoplasm"/>
    <property type="evidence" value="ECO:0007669"/>
    <property type="project" value="UniProtKB-SubCell"/>
</dbReference>
<dbReference type="GO" id="GO:0005524">
    <property type="term" value="F:ATP binding"/>
    <property type="evidence" value="ECO:0007669"/>
    <property type="project" value="UniProtKB-UniRule"/>
</dbReference>
<feature type="binding site" evidence="6">
    <location>
        <begin position="79"/>
        <end position="81"/>
    </location>
    <ligand>
        <name>L-histidine</name>
        <dbReference type="ChEBI" id="CHEBI:57595"/>
    </ligand>
</feature>
<keyword evidence="2 5" id="KW-0547">Nucleotide-binding</keyword>
<dbReference type="SUPFAM" id="SSF52954">
    <property type="entry name" value="Class II aaRS ABD-related"/>
    <property type="match status" value="1"/>
</dbReference>
<feature type="binding site" evidence="6">
    <location>
        <begin position="259"/>
        <end position="260"/>
    </location>
    <ligand>
        <name>L-histidine</name>
        <dbReference type="ChEBI" id="CHEBI:57595"/>
    </ligand>
</feature>
<evidence type="ECO:0000256" key="5">
    <source>
        <dbReference type="HAMAP-Rule" id="MF_00127"/>
    </source>
</evidence>
<dbReference type="STRING" id="1801726.A3H02_00710"/>
<dbReference type="Gene3D" id="3.30.930.10">
    <property type="entry name" value="Bira Bifunctional Protein, Domain 2"/>
    <property type="match status" value="1"/>
</dbReference>
<feature type="domain" description="Aminoacyl-transfer RNA synthetases class-II family profile" evidence="7">
    <location>
        <begin position="1"/>
        <end position="329"/>
    </location>
</feature>
<dbReference type="HAMAP" id="MF_00127">
    <property type="entry name" value="His_tRNA_synth"/>
    <property type="match status" value="1"/>
</dbReference>
<evidence type="ECO:0000256" key="1">
    <source>
        <dbReference type="ARBA" id="ARBA00008226"/>
    </source>
</evidence>
<dbReference type="PIRSF" id="PIRSF001549">
    <property type="entry name" value="His-tRNA_synth"/>
    <property type="match status" value="1"/>
</dbReference>
<keyword evidence="5" id="KW-0067">ATP-binding</keyword>
<keyword evidence="5" id="KW-0648">Protein biosynthesis</keyword>
<dbReference type="EMBL" id="MHMS01000012">
    <property type="protein sequence ID" value="OGZ32199.1"/>
    <property type="molecule type" value="Genomic_DNA"/>
</dbReference>
<keyword evidence="5 8" id="KW-0436">Ligase</keyword>
<feature type="binding site" evidence="6">
    <location>
        <position position="110"/>
    </location>
    <ligand>
        <name>L-histidine</name>
        <dbReference type="ChEBI" id="CHEBI:57595"/>
    </ligand>
</feature>
<comment type="catalytic activity">
    <reaction evidence="4 5">
        <text>tRNA(His) + L-histidine + ATP = L-histidyl-tRNA(His) + AMP + diphosphate + H(+)</text>
        <dbReference type="Rhea" id="RHEA:17313"/>
        <dbReference type="Rhea" id="RHEA-COMP:9665"/>
        <dbReference type="Rhea" id="RHEA-COMP:9689"/>
        <dbReference type="ChEBI" id="CHEBI:15378"/>
        <dbReference type="ChEBI" id="CHEBI:30616"/>
        <dbReference type="ChEBI" id="CHEBI:33019"/>
        <dbReference type="ChEBI" id="CHEBI:57595"/>
        <dbReference type="ChEBI" id="CHEBI:78442"/>
        <dbReference type="ChEBI" id="CHEBI:78527"/>
        <dbReference type="ChEBI" id="CHEBI:456215"/>
        <dbReference type="EC" id="6.1.1.21"/>
    </reaction>
</comment>
<dbReference type="SUPFAM" id="SSF55681">
    <property type="entry name" value="Class II aaRS and biotin synthetases"/>
    <property type="match status" value="1"/>
</dbReference>
<dbReference type="Pfam" id="PF13393">
    <property type="entry name" value="tRNA-synt_His"/>
    <property type="match status" value="1"/>
</dbReference>
<dbReference type="InterPro" id="IPR045864">
    <property type="entry name" value="aa-tRNA-synth_II/BPL/LPL"/>
</dbReference>
<dbReference type="Proteomes" id="UP000176787">
    <property type="component" value="Unassembled WGS sequence"/>
</dbReference>
<dbReference type="InterPro" id="IPR015807">
    <property type="entry name" value="His-tRNA-ligase"/>
</dbReference>
<dbReference type="InterPro" id="IPR006195">
    <property type="entry name" value="aa-tRNA-synth_II"/>
</dbReference>
<dbReference type="CDD" id="cd00773">
    <property type="entry name" value="HisRS-like_core"/>
    <property type="match status" value="1"/>
</dbReference>
<dbReference type="GO" id="GO:0004821">
    <property type="term" value="F:histidine-tRNA ligase activity"/>
    <property type="evidence" value="ECO:0007669"/>
    <property type="project" value="UniProtKB-UniRule"/>
</dbReference>
<comment type="subunit">
    <text evidence="5">Homodimer.</text>
</comment>
<keyword evidence="5" id="KW-0963">Cytoplasm</keyword>
<dbReference type="EC" id="6.1.1.21" evidence="5"/>
<protein>
    <recommendedName>
        <fullName evidence="5">Histidine--tRNA ligase</fullName>
        <ecNumber evidence="5">6.1.1.21</ecNumber>
    </recommendedName>
    <alternativeName>
        <fullName evidence="5">Histidyl-tRNA synthetase</fullName>
        <shortName evidence="5">HisRS</shortName>
    </alternativeName>
</protein>
<dbReference type="PANTHER" id="PTHR43707">
    <property type="entry name" value="HISTIDYL-TRNA SYNTHETASE"/>
    <property type="match status" value="1"/>
</dbReference>
<evidence type="ECO:0000256" key="4">
    <source>
        <dbReference type="ARBA" id="ARBA00047639"/>
    </source>
</evidence>
<evidence type="ECO:0000259" key="7">
    <source>
        <dbReference type="PROSITE" id="PS50862"/>
    </source>
</evidence>
<organism evidence="8 9">
    <name type="scientific">Candidatus Niyogibacteria bacterium RIFCSPLOWO2_12_FULL_41_13</name>
    <dbReference type="NCBI Taxonomy" id="1801726"/>
    <lineage>
        <taxon>Bacteria</taxon>
        <taxon>Candidatus Niyogiibacteriota</taxon>
    </lineage>
</organism>
<feature type="binding site" evidence="6">
    <location>
        <position position="255"/>
    </location>
    <ligand>
        <name>L-histidine</name>
        <dbReference type="ChEBI" id="CHEBI:57595"/>
    </ligand>
</feature>
<accession>A0A1G2F2E7</accession>
<dbReference type="NCBIfam" id="TIGR00442">
    <property type="entry name" value="hisS"/>
    <property type="match status" value="1"/>
</dbReference>
<feature type="binding site" evidence="6">
    <location>
        <position position="128"/>
    </location>
    <ligand>
        <name>L-histidine</name>
        <dbReference type="ChEBI" id="CHEBI:57595"/>
    </ligand>
</feature>
<sequence>MQSVKGMRDIFGEILNYHQYIEKKAREIASFYGFLEIETPVVEKAELFIKSEEQGNPVVEKEMYSFRTKGGDFLALRPDNTPSIIRAYFENGFQGWPQPVLLSYGGLFYRHESPQQGRYREFRQFGLEILGETKSFADAFIIYVFCNILKDLGFKNFIVHLNSLGDKTCQKQHRRELVSFLRRKKNYLCAECKKRAKTNPLKFFDCKNPKCQELKSQAPLIINYLCDECKSHFKETVEILDELSIPYYLDSTLVRGLDYYSRTVFEIFSKEAEPNLALSLCGGGRYDYLAKMLGFKDLAGIGGAFGQERIAELMKSKGLSRELVMKEKPRIFFAQIGESARKKALVLLEELRNEKIGAIHGIFKDNLRNQLKIAGELQIPYAIIFGQKELIDKMIMVRDMKTGGQENIPQEKMVEYFKEKLGIRN</sequence>
<evidence type="ECO:0000256" key="2">
    <source>
        <dbReference type="ARBA" id="ARBA00022741"/>
    </source>
</evidence>
<evidence type="ECO:0000256" key="3">
    <source>
        <dbReference type="ARBA" id="ARBA00023146"/>
    </source>
</evidence>
<comment type="similarity">
    <text evidence="1 5">Belongs to the class-II aminoacyl-tRNA synthetase family.</text>
</comment>
<dbReference type="PANTHER" id="PTHR43707:SF1">
    <property type="entry name" value="HISTIDINE--TRNA LIGASE, MITOCHONDRIAL-RELATED"/>
    <property type="match status" value="1"/>
</dbReference>
<dbReference type="InterPro" id="IPR041715">
    <property type="entry name" value="HisRS-like_core"/>
</dbReference>
<dbReference type="InterPro" id="IPR004516">
    <property type="entry name" value="HisRS/HisZ"/>
</dbReference>
<dbReference type="GO" id="GO:0006427">
    <property type="term" value="P:histidyl-tRNA aminoacylation"/>
    <property type="evidence" value="ECO:0007669"/>
    <property type="project" value="UniProtKB-UniRule"/>
</dbReference>
<gene>
    <name evidence="5" type="primary">hisS</name>
    <name evidence="8" type="ORF">A3H02_00710</name>
</gene>
<reference evidence="8 9" key="1">
    <citation type="journal article" date="2016" name="Nat. Commun.">
        <title>Thousands of microbial genomes shed light on interconnected biogeochemical processes in an aquifer system.</title>
        <authorList>
            <person name="Anantharaman K."/>
            <person name="Brown C.T."/>
            <person name="Hug L.A."/>
            <person name="Sharon I."/>
            <person name="Castelle C.J."/>
            <person name="Probst A.J."/>
            <person name="Thomas B.C."/>
            <person name="Singh A."/>
            <person name="Wilkins M.J."/>
            <person name="Karaoz U."/>
            <person name="Brodie E.L."/>
            <person name="Williams K.H."/>
            <person name="Hubbard S.S."/>
            <person name="Banfield J.F."/>
        </authorList>
    </citation>
    <scope>NUCLEOTIDE SEQUENCE [LARGE SCALE GENOMIC DNA]</scope>
</reference>
<evidence type="ECO:0000313" key="9">
    <source>
        <dbReference type="Proteomes" id="UP000176787"/>
    </source>
</evidence>
<dbReference type="Pfam" id="PF03129">
    <property type="entry name" value="HGTP_anticodon"/>
    <property type="match status" value="1"/>
</dbReference>
<dbReference type="Gene3D" id="3.40.50.800">
    <property type="entry name" value="Anticodon-binding domain"/>
    <property type="match status" value="1"/>
</dbReference>
<evidence type="ECO:0000256" key="6">
    <source>
        <dbReference type="PIRSR" id="PIRSR001549-1"/>
    </source>
</evidence>
<dbReference type="AlphaFoldDB" id="A0A1G2F2E7"/>
<comment type="subcellular location">
    <subcellularLocation>
        <location evidence="5">Cytoplasm</location>
    </subcellularLocation>
</comment>
<dbReference type="InterPro" id="IPR036621">
    <property type="entry name" value="Anticodon-bd_dom_sf"/>
</dbReference>
<evidence type="ECO:0000313" key="8">
    <source>
        <dbReference type="EMBL" id="OGZ32199.1"/>
    </source>
</evidence>
<dbReference type="PROSITE" id="PS50862">
    <property type="entry name" value="AA_TRNA_LIGASE_II"/>
    <property type="match status" value="1"/>
</dbReference>
<feature type="binding site" evidence="6">
    <location>
        <position position="124"/>
    </location>
    <ligand>
        <name>L-histidine</name>
        <dbReference type="ChEBI" id="CHEBI:57595"/>
    </ligand>
</feature>